<evidence type="ECO:0000256" key="4">
    <source>
        <dbReference type="ARBA" id="ARBA00022448"/>
    </source>
</evidence>
<keyword evidence="6 11" id="KW-0812">Transmembrane</keyword>
<comment type="caution">
    <text evidence="14">The sequence shown here is derived from an EMBL/GenBank/DDBJ whole genome shotgun (WGS) entry which is preliminary data.</text>
</comment>
<gene>
    <name evidence="14" type="ORF">GCM10010915_00820</name>
</gene>
<proteinExistence type="inferred from homology"/>
<reference evidence="14" key="2">
    <citation type="submission" date="2020-09" db="EMBL/GenBank/DDBJ databases">
        <authorList>
            <person name="Sun Q."/>
            <person name="Zhou Y."/>
        </authorList>
    </citation>
    <scope>NUCLEOTIDE SEQUENCE</scope>
    <source>
        <strain evidence="14">CGMCC 1.15152</strain>
    </source>
</reference>
<dbReference type="InterPro" id="IPR027417">
    <property type="entry name" value="P-loop_NTPase"/>
</dbReference>
<evidence type="ECO:0000259" key="12">
    <source>
        <dbReference type="PROSITE" id="PS50893"/>
    </source>
</evidence>
<dbReference type="GO" id="GO:0005524">
    <property type="term" value="F:ATP binding"/>
    <property type="evidence" value="ECO:0007669"/>
    <property type="project" value="UniProtKB-KW"/>
</dbReference>
<evidence type="ECO:0000259" key="13">
    <source>
        <dbReference type="PROSITE" id="PS50928"/>
    </source>
</evidence>
<evidence type="ECO:0000256" key="9">
    <source>
        <dbReference type="ARBA" id="ARBA00022989"/>
    </source>
</evidence>
<name>A0A916XZV3_9MICO</name>
<evidence type="ECO:0000256" key="5">
    <source>
        <dbReference type="ARBA" id="ARBA00022475"/>
    </source>
</evidence>
<evidence type="ECO:0000313" key="15">
    <source>
        <dbReference type="Proteomes" id="UP000633205"/>
    </source>
</evidence>
<dbReference type="PROSITE" id="PS50928">
    <property type="entry name" value="ABC_TM1"/>
    <property type="match status" value="1"/>
</dbReference>
<evidence type="ECO:0000256" key="8">
    <source>
        <dbReference type="ARBA" id="ARBA00022840"/>
    </source>
</evidence>
<feature type="transmembrane region" description="Helical" evidence="11">
    <location>
        <begin position="98"/>
        <end position="123"/>
    </location>
</feature>
<dbReference type="Proteomes" id="UP000633205">
    <property type="component" value="Unassembled WGS sequence"/>
</dbReference>
<evidence type="ECO:0000256" key="1">
    <source>
        <dbReference type="ARBA" id="ARBA00004141"/>
    </source>
</evidence>
<comment type="similarity">
    <text evidence="11">Belongs to the binding-protein-dependent transport system permease family.</text>
</comment>
<dbReference type="PROSITE" id="PS00211">
    <property type="entry name" value="ABC_TRANSPORTER_1"/>
    <property type="match status" value="1"/>
</dbReference>
<feature type="domain" description="ABC transporter" evidence="12">
    <location>
        <begin position="325"/>
        <end position="573"/>
    </location>
</feature>
<feature type="transmembrane region" description="Helical" evidence="11">
    <location>
        <begin position="34"/>
        <end position="55"/>
    </location>
</feature>
<evidence type="ECO:0000256" key="3">
    <source>
        <dbReference type="ARBA" id="ARBA00005417"/>
    </source>
</evidence>
<dbReference type="Pfam" id="PF00005">
    <property type="entry name" value="ABC_tran"/>
    <property type="match status" value="1"/>
</dbReference>
<dbReference type="GO" id="GO:0005886">
    <property type="term" value="C:plasma membrane"/>
    <property type="evidence" value="ECO:0007669"/>
    <property type="project" value="UniProtKB-SubCell"/>
</dbReference>
<feature type="transmembrane region" description="Helical" evidence="11">
    <location>
        <begin position="264"/>
        <end position="284"/>
    </location>
</feature>
<evidence type="ECO:0000256" key="6">
    <source>
        <dbReference type="ARBA" id="ARBA00022692"/>
    </source>
</evidence>
<dbReference type="GO" id="GO:0016887">
    <property type="term" value="F:ATP hydrolysis activity"/>
    <property type="evidence" value="ECO:0007669"/>
    <property type="project" value="InterPro"/>
</dbReference>
<keyword evidence="4 11" id="KW-0813">Transport</keyword>
<comment type="similarity">
    <text evidence="3">Belongs to the ABC transporter superfamily.</text>
</comment>
<feature type="transmembrane region" description="Helical" evidence="11">
    <location>
        <begin position="143"/>
        <end position="169"/>
    </location>
</feature>
<dbReference type="CDD" id="cd06261">
    <property type="entry name" value="TM_PBP2"/>
    <property type="match status" value="1"/>
</dbReference>
<evidence type="ECO:0000256" key="10">
    <source>
        <dbReference type="ARBA" id="ARBA00023136"/>
    </source>
</evidence>
<sequence>MTQAPILPTTSITAVGAGRTRKLAFLRHVRRAPLAAAGVVWLIILAVASFSAPFLPLKDPLKQNLSAALQGPSAEYLLGTDALGRDVFSRILWGGQGALLGSLEAVVVAIVLGVTVGVVAGYYGGWLNGVANRIAELVFALPAMVVLLALAAVFGTSIVASMAAFGVLVSASYLRMAQASTLAVRSELYVDAAKVAGLSTPRVVFGHVLPNVVGPIIVMSSLTFGAALLVQASLGFLGLGPPPPAPTWGGMIAEASTYIYQHPWLLVPTGVVLALTILAANLIGDALRDGDGKRQRFSLLTRAANTAPTLPARTDAAQSERLLEVRDLSITFSPDDSGEKVVDGISFGIDRGEIVAVVGESGSGKTMTALAIIGLLPVPGHVCEGAIEFDGVGISSLSPSKMATYRGKRIGMISQEPMMALDPCFTVASQLVAPVRRHRKVGRAEGRRIARSLLEEVGLRDIDAVMHSYPHQLSGGMAQRVAIAIALTGEPELLIADEPTTALDVTVQAGILDLLRSLQKKTGMAIMFVTHDLGVVADIASRAVVMEKGHIVEKATVEGLFADPQHEYTRALIGATPSLVDVGGPHV</sequence>
<reference evidence="14" key="1">
    <citation type="journal article" date="2014" name="Int. J. Syst. Evol. Microbiol.">
        <title>Complete genome sequence of Corynebacterium casei LMG S-19264T (=DSM 44701T), isolated from a smear-ripened cheese.</title>
        <authorList>
            <consortium name="US DOE Joint Genome Institute (JGI-PGF)"/>
            <person name="Walter F."/>
            <person name="Albersmeier A."/>
            <person name="Kalinowski J."/>
            <person name="Ruckert C."/>
        </authorList>
    </citation>
    <scope>NUCLEOTIDE SEQUENCE</scope>
    <source>
        <strain evidence="14">CGMCC 1.15152</strain>
    </source>
</reference>
<dbReference type="Gene3D" id="1.10.3720.10">
    <property type="entry name" value="MetI-like"/>
    <property type="match status" value="1"/>
</dbReference>
<organism evidence="14 15">
    <name type="scientific">Microbacterium faecale</name>
    <dbReference type="NCBI Taxonomy" id="1804630"/>
    <lineage>
        <taxon>Bacteria</taxon>
        <taxon>Bacillati</taxon>
        <taxon>Actinomycetota</taxon>
        <taxon>Actinomycetes</taxon>
        <taxon>Micrococcales</taxon>
        <taxon>Microbacteriaceae</taxon>
        <taxon>Microbacterium</taxon>
    </lineage>
</organism>
<evidence type="ECO:0000256" key="2">
    <source>
        <dbReference type="ARBA" id="ARBA00004202"/>
    </source>
</evidence>
<dbReference type="InterPro" id="IPR017871">
    <property type="entry name" value="ABC_transporter-like_CS"/>
</dbReference>
<feature type="domain" description="ABC transmembrane type-1" evidence="13">
    <location>
        <begin position="99"/>
        <end position="284"/>
    </location>
</feature>
<dbReference type="GO" id="GO:0055085">
    <property type="term" value="P:transmembrane transport"/>
    <property type="evidence" value="ECO:0007669"/>
    <property type="project" value="InterPro"/>
</dbReference>
<dbReference type="InterPro" id="IPR035906">
    <property type="entry name" value="MetI-like_sf"/>
</dbReference>
<dbReference type="FunFam" id="3.40.50.300:FF:000016">
    <property type="entry name" value="Oligopeptide ABC transporter ATP-binding component"/>
    <property type="match status" value="1"/>
</dbReference>
<dbReference type="Gene3D" id="3.40.50.300">
    <property type="entry name" value="P-loop containing nucleotide triphosphate hydrolases"/>
    <property type="match status" value="1"/>
</dbReference>
<dbReference type="CDD" id="cd03257">
    <property type="entry name" value="ABC_NikE_OppD_transporters"/>
    <property type="match status" value="1"/>
</dbReference>
<dbReference type="PROSITE" id="PS50893">
    <property type="entry name" value="ABC_TRANSPORTER_2"/>
    <property type="match status" value="1"/>
</dbReference>
<dbReference type="SUPFAM" id="SSF52540">
    <property type="entry name" value="P-loop containing nucleoside triphosphate hydrolases"/>
    <property type="match status" value="1"/>
</dbReference>
<comment type="subcellular location">
    <subcellularLocation>
        <location evidence="11">Cell membrane</location>
        <topology evidence="11">Multi-pass membrane protein</topology>
    </subcellularLocation>
    <subcellularLocation>
        <location evidence="2">Cell membrane</location>
        <topology evidence="2">Peripheral membrane protein</topology>
    </subcellularLocation>
    <subcellularLocation>
        <location evidence="1">Membrane</location>
        <topology evidence="1">Multi-pass membrane protein</topology>
    </subcellularLocation>
</comment>
<dbReference type="InterPro" id="IPR003439">
    <property type="entry name" value="ABC_transporter-like_ATP-bd"/>
</dbReference>
<dbReference type="InterPro" id="IPR003593">
    <property type="entry name" value="AAA+_ATPase"/>
</dbReference>
<dbReference type="AlphaFoldDB" id="A0A916XZV3"/>
<dbReference type="InterPro" id="IPR050388">
    <property type="entry name" value="ABC_Ni/Peptide_Import"/>
</dbReference>
<evidence type="ECO:0000256" key="11">
    <source>
        <dbReference type="RuleBase" id="RU363032"/>
    </source>
</evidence>
<evidence type="ECO:0000256" key="7">
    <source>
        <dbReference type="ARBA" id="ARBA00022741"/>
    </source>
</evidence>
<feature type="transmembrane region" description="Helical" evidence="11">
    <location>
        <begin position="212"/>
        <end position="234"/>
    </location>
</feature>
<dbReference type="Pfam" id="PF00528">
    <property type="entry name" value="BPD_transp_1"/>
    <property type="match status" value="1"/>
</dbReference>
<dbReference type="InterPro" id="IPR000515">
    <property type="entry name" value="MetI-like"/>
</dbReference>
<keyword evidence="5" id="KW-1003">Cell membrane</keyword>
<dbReference type="SMART" id="SM00382">
    <property type="entry name" value="AAA"/>
    <property type="match status" value="1"/>
</dbReference>
<keyword evidence="9 11" id="KW-1133">Transmembrane helix</keyword>
<dbReference type="PANTHER" id="PTHR43297">
    <property type="entry name" value="OLIGOPEPTIDE TRANSPORT ATP-BINDING PROTEIN APPD"/>
    <property type="match status" value="1"/>
</dbReference>
<accession>A0A916XZV3</accession>
<keyword evidence="15" id="KW-1185">Reference proteome</keyword>
<dbReference type="PANTHER" id="PTHR43297:SF2">
    <property type="entry name" value="DIPEPTIDE TRANSPORT ATP-BINDING PROTEIN DPPD"/>
    <property type="match status" value="1"/>
</dbReference>
<protein>
    <submittedName>
        <fullName evidence="14">Dipeptide/oligopeptide/nickel ABC transporter ATP-binding protein</fullName>
    </submittedName>
</protein>
<keyword evidence="8 14" id="KW-0067">ATP-binding</keyword>
<keyword evidence="7" id="KW-0547">Nucleotide-binding</keyword>
<dbReference type="RefSeq" id="WP_188710359.1">
    <property type="nucleotide sequence ID" value="NZ_BMHO01000001.1"/>
</dbReference>
<dbReference type="SUPFAM" id="SSF161098">
    <property type="entry name" value="MetI-like"/>
    <property type="match status" value="1"/>
</dbReference>
<evidence type="ECO:0000313" key="14">
    <source>
        <dbReference type="EMBL" id="GGD24725.1"/>
    </source>
</evidence>
<dbReference type="EMBL" id="BMHO01000001">
    <property type="protein sequence ID" value="GGD24725.1"/>
    <property type="molecule type" value="Genomic_DNA"/>
</dbReference>
<keyword evidence="10 11" id="KW-0472">Membrane</keyword>